<keyword evidence="1 6" id="KW-0819">tRNA processing</keyword>
<dbReference type="HAMAP" id="MF_00972">
    <property type="entry name" value="tRNA_aden_deaminase"/>
    <property type="match status" value="1"/>
</dbReference>
<dbReference type="RefSeq" id="WP_120181420.1">
    <property type="nucleotide sequence ID" value="NZ_MBTA01000012.1"/>
</dbReference>
<sequence length="158" mass="17657">MKYFSFTDEPTISEDEFFMNEALKEAHLALEADEIPVGAVIVCKGRIIGKGHNLTQQLNDVTAHAEMQAFTAASNFLGGKYLTDCTLYVTLEPCVMCAGAAYWTQISRVVFGAYDPQRGFSRLADNILHPKTKQLGGVFEEKCAELVRTFFKTKRFKS</sequence>
<evidence type="ECO:0000259" key="7">
    <source>
        <dbReference type="PROSITE" id="PS51747"/>
    </source>
</evidence>
<evidence type="ECO:0000313" key="8">
    <source>
        <dbReference type="EMBL" id="RKD17227.1"/>
    </source>
</evidence>
<feature type="binding site" evidence="6">
    <location>
        <position position="64"/>
    </location>
    <ligand>
        <name>Zn(2+)</name>
        <dbReference type="ChEBI" id="CHEBI:29105"/>
        <note>catalytic</note>
    </ligand>
</feature>
<dbReference type="CDD" id="cd01285">
    <property type="entry name" value="nucleoside_deaminase"/>
    <property type="match status" value="1"/>
</dbReference>
<evidence type="ECO:0000256" key="4">
    <source>
        <dbReference type="ARBA" id="ARBA00022833"/>
    </source>
</evidence>
<protein>
    <recommendedName>
        <fullName evidence="6">tRNA-specific adenosine deaminase</fullName>
        <ecNumber evidence="6">3.5.4.33</ecNumber>
    </recommendedName>
</protein>
<evidence type="ECO:0000256" key="1">
    <source>
        <dbReference type="ARBA" id="ARBA00022694"/>
    </source>
</evidence>
<dbReference type="AlphaFoldDB" id="A0A419S793"/>
<evidence type="ECO:0000256" key="6">
    <source>
        <dbReference type="HAMAP-Rule" id="MF_00972"/>
    </source>
</evidence>
<dbReference type="Gene3D" id="3.40.140.10">
    <property type="entry name" value="Cytidine Deaminase, domain 2"/>
    <property type="match status" value="1"/>
</dbReference>
<dbReference type="GO" id="GO:0002100">
    <property type="term" value="P:tRNA wobble adenosine to inosine editing"/>
    <property type="evidence" value="ECO:0007669"/>
    <property type="project" value="UniProtKB-UniRule"/>
</dbReference>
<comment type="caution">
    <text evidence="8">The sequence shown here is derived from an EMBL/GenBank/DDBJ whole genome shotgun (WGS) entry which is preliminary data.</text>
</comment>
<dbReference type="InterPro" id="IPR016193">
    <property type="entry name" value="Cytidine_deaminase-like"/>
</dbReference>
<keyword evidence="4 6" id="KW-0862">Zinc</keyword>
<keyword evidence="9" id="KW-1185">Reference proteome</keyword>
<reference evidence="8 9" key="1">
    <citation type="submission" date="2016-07" db="EMBL/GenBank/DDBJ databases">
        <title>Genome of Pelobium manganitolerans.</title>
        <authorList>
            <person name="Wu S."/>
            <person name="Wang G."/>
        </authorList>
    </citation>
    <scope>NUCLEOTIDE SEQUENCE [LARGE SCALE GENOMIC DNA]</scope>
    <source>
        <strain evidence="8 9">YS-25</strain>
    </source>
</reference>
<evidence type="ECO:0000313" key="9">
    <source>
        <dbReference type="Proteomes" id="UP000283433"/>
    </source>
</evidence>
<dbReference type="Proteomes" id="UP000283433">
    <property type="component" value="Unassembled WGS sequence"/>
</dbReference>
<accession>A0A419S793</accession>
<keyword evidence="3 6" id="KW-0378">Hydrolase</keyword>
<dbReference type="OrthoDB" id="9802676at2"/>
<name>A0A419S793_9SPHI</name>
<gene>
    <name evidence="6" type="primary">tadA</name>
    <name evidence="8" type="ORF">BCY91_03550</name>
</gene>
<evidence type="ECO:0000256" key="5">
    <source>
        <dbReference type="ARBA" id="ARBA00048045"/>
    </source>
</evidence>
<feature type="binding site" evidence="6">
    <location>
        <position position="97"/>
    </location>
    <ligand>
        <name>Zn(2+)</name>
        <dbReference type="ChEBI" id="CHEBI:29105"/>
        <note>catalytic</note>
    </ligand>
</feature>
<dbReference type="GO" id="GO:0052717">
    <property type="term" value="F:tRNA-specific adenosine-34 deaminase activity"/>
    <property type="evidence" value="ECO:0007669"/>
    <property type="project" value="UniProtKB-UniRule"/>
</dbReference>
<comment type="function">
    <text evidence="6">Catalyzes the deamination of adenosine to inosine at the wobble position 34 of tRNA(Arg2).</text>
</comment>
<feature type="domain" description="CMP/dCMP-type deaminase" evidence="7">
    <location>
        <begin position="13"/>
        <end position="123"/>
    </location>
</feature>
<dbReference type="InterPro" id="IPR028883">
    <property type="entry name" value="tRNA_aden_deaminase"/>
</dbReference>
<dbReference type="GO" id="GO:0008270">
    <property type="term" value="F:zinc ion binding"/>
    <property type="evidence" value="ECO:0007669"/>
    <property type="project" value="UniProtKB-UniRule"/>
</dbReference>
<dbReference type="EMBL" id="MBTA01000012">
    <property type="protein sequence ID" value="RKD17227.1"/>
    <property type="molecule type" value="Genomic_DNA"/>
</dbReference>
<feature type="active site" description="Proton donor" evidence="6">
    <location>
        <position position="66"/>
    </location>
</feature>
<organism evidence="8 9">
    <name type="scientific">Pelobium manganitolerans</name>
    <dbReference type="NCBI Taxonomy" id="1842495"/>
    <lineage>
        <taxon>Bacteria</taxon>
        <taxon>Pseudomonadati</taxon>
        <taxon>Bacteroidota</taxon>
        <taxon>Sphingobacteriia</taxon>
        <taxon>Sphingobacteriales</taxon>
        <taxon>Sphingobacteriaceae</taxon>
        <taxon>Pelobium</taxon>
    </lineage>
</organism>
<dbReference type="SUPFAM" id="SSF53927">
    <property type="entry name" value="Cytidine deaminase-like"/>
    <property type="match status" value="1"/>
</dbReference>
<feature type="binding site" evidence="6">
    <location>
        <position position="94"/>
    </location>
    <ligand>
        <name>Zn(2+)</name>
        <dbReference type="ChEBI" id="CHEBI:29105"/>
        <note>catalytic</note>
    </ligand>
</feature>
<dbReference type="InterPro" id="IPR002125">
    <property type="entry name" value="CMP_dCMP_dom"/>
</dbReference>
<evidence type="ECO:0000256" key="2">
    <source>
        <dbReference type="ARBA" id="ARBA00022723"/>
    </source>
</evidence>
<comment type="subunit">
    <text evidence="6">Homodimer.</text>
</comment>
<dbReference type="EC" id="3.5.4.33" evidence="6"/>
<evidence type="ECO:0000256" key="3">
    <source>
        <dbReference type="ARBA" id="ARBA00022801"/>
    </source>
</evidence>
<dbReference type="PROSITE" id="PS51747">
    <property type="entry name" value="CYT_DCMP_DEAMINASES_2"/>
    <property type="match status" value="1"/>
</dbReference>
<keyword evidence="2 6" id="KW-0479">Metal-binding</keyword>
<dbReference type="Pfam" id="PF00383">
    <property type="entry name" value="dCMP_cyt_deam_1"/>
    <property type="match status" value="1"/>
</dbReference>
<dbReference type="PANTHER" id="PTHR11079">
    <property type="entry name" value="CYTOSINE DEAMINASE FAMILY MEMBER"/>
    <property type="match status" value="1"/>
</dbReference>
<comment type="cofactor">
    <cofactor evidence="6">
        <name>Zn(2+)</name>
        <dbReference type="ChEBI" id="CHEBI:29105"/>
    </cofactor>
    <text evidence="6">Binds 1 zinc ion per subunit.</text>
</comment>
<proteinExistence type="inferred from homology"/>
<dbReference type="PANTHER" id="PTHR11079:SF202">
    <property type="entry name" value="TRNA-SPECIFIC ADENOSINE DEAMINASE"/>
    <property type="match status" value="1"/>
</dbReference>
<comment type="similarity">
    <text evidence="6">Belongs to the cytidine and deoxycytidylate deaminase family.</text>
</comment>
<comment type="catalytic activity">
    <reaction evidence="5 6">
        <text>adenosine(34) in tRNA + H2O + H(+) = inosine(34) in tRNA + NH4(+)</text>
        <dbReference type="Rhea" id="RHEA:43168"/>
        <dbReference type="Rhea" id="RHEA-COMP:10373"/>
        <dbReference type="Rhea" id="RHEA-COMP:10374"/>
        <dbReference type="ChEBI" id="CHEBI:15377"/>
        <dbReference type="ChEBI" id="CHEBI:15378"/>
        <dbReference type="ChEBI" id="CHEBI:28938"/>
        <dbReference type="ChEBI" id="CHEBI:74411"/>
        <dbReference type="ChEBI" id="CHEBI:82852"/>
        <dbReference type="EC" id="3.5.4.33"/>
    </reaction>
</comment>